<name>A0A5J4U8M3_9EUKA</name>
<feature type="region of interest" description="Disordered" evidence="1">
    <location>
        <begin position="1"/>
        <end position="20"/>
    </location>
</feature>
<organism evidence="2 3">
    <name type="scientific">Streblomastix strix</name>
    <dbReference type="NCBI Taxonomy" id="222440"/>
    <lineage>
        <taxon>Eukaryota</taxon>
        <taxon>Metamonada</taxon>
        <taxon>Preaxostyla</taxon>
        <taxon>Oxymonadida</taxon>
        <taxon>Streblomastigidae</taxon>
        <taxon>Streblomastix</taxon>
    </lineage>
</organism>
<sequence length="358" mass="41435">MPPKKAQKVQKVAPVKQKPKTRISEFIDSKKPYIHKGQQVQPRNVSKILYILDELKLSEAVKKLGPGSSKQRQDYINQVRQYDPNITHGEVEAAFEGMKGATRRQRHFDGIDPNDLIQYYRDLDEHIRGVHDPLQGVYRNEAMSDQSLGINARANELVNDIGSHAIPQPSIRATAPPKGINKEDDLMQYMFGSHQEKEKEKEMVKEKDNIFQNQGLDNTPDAFQYQLQNFTDQSQPISLEYEQRQYQREKNVEGQILQQDIAQTQKGVEYFTNGLNWGTAPVNQYYSKTPYASKKVGYYMNEGGQLYLQTKKDLMLKEDRMNRPPKHKNYIPTSQLQKSLEAQKQLKNKYGKNKKKKS</sequence>
<comment type="caution">
    <text evidence="2">The sequence shown here is derived from an EMBL/GenBank/DDBJ whole genome shotgun (WGS) entry which is preliminary data.</text>
</comment>
<gene>
    <name evidence="2" type="ORF">EZS28_037933</name>
</gene>
<evidence type="ECO:0000313" key="2">
    <source>
        <dbReference type="EMBL" id="KAA6366540.1"/>
    </source>
</evidence>
<evidence type="ECO:0000313" key="3">
    <source>
        <dbReference type="Proteomes" id="UP000324800"/>
    </source>
</evidence>
<dbReference type="EMBL" id="SNRW01019277">
    <property type="protein sequence ID" value="KAA6366540.1"/>
    <property type="molecule type" value="Genomic_DNA"/>
</dbReference>
<reference evidence="2 3" key="1">
    <citation type="submission" date="2019-03" db="EMBL/GenBank/DDBJ databases">
        <title>Single cell metagenomics reveals metabolic interactions within the superorganism composed of flagellate Streblomastix strix and complex community of Bacteroidetes bacteria on its surface.</title>
        <authorList>
            <person name="Treitli S.C."/>
            <person name="Kolisko M."/>
            <person name="Husnik F."/>
            <person name="Keeling P."/>
            <person name="Hampl V."/>
        </authorList>
    </citation>
    <scope>NUCLEOTIDE SEQUENCE [LARGE SCALE GENOMIC DNA]</scope>
    <source>
        <strain evidence="2">ST1C</strain>
    </source>
</reference>
<proteinExistence type="predicted"/>
<dbReference type="Proteomes" id="UP000324800">
    <property type="component" value="Unassembled WGS sequence"/>
</dbReference>
<accession>A0A5J4U8M3</accession>
<dbReference type="AlphaFoldDB" id="A0A5J4U8M3"/>
<protein>
    <submittedName>
        <fullName evidence="2">Uncharacterized protein</fullName>
    </submittedName>
</protein>
<evidence type="ECO:0000256" key="1">
    <source>
        <dbReference type="SAM" id="MobiDB-lite"/>
    </source>
</evidence>